<accession>A0ABN8AKD5</accession>
<protein>
    <recommendedName>
        <fullName evidence="3">DUF1853 family protein</fullName>
    </recommendedName>
</protein>
<dbReference type="Pfam" id="PF08907">
    <property type="entry name" value="DUF1853"/>
    <property type="match status" value="1"/>
</dbReference>
<keyword evidence="2" id="KW-1185">Reference proteome</keyword>
<dbReference type="Proteomes" id="UP000839052">
    <property type="component" value="Chromosome"/>
</dbReference>
<evidence type="ECO:0000313" key="1">
    <source>
        <dbReference type="EMBL" id="CAG9933204.1"/>
    </source>
</evidence>
<evidence type="ECO:0000313" key="2">
    <source>
        <dbReference type="Proteomes" id="UP000839052"/>
    </source>
</evidence>
<dbReference type="InterPro" id="IPR015003">
    <property type="entry name" value="DUF1853"/>
</dbReference>
<gene>
    <name evidence="1" type="ORF">NTG6680_1955</name>
</gene>
<evidence type="ECO:0008006" key="3">
    <source>
        <dbReference type="Google" id="ProtNLM"/>
    </source>
</evidence>
<dbReference type="EMBL" id="OU912926">
    <property type="protein sequence ID" value="CAG9933204.1"/>
    <property type="molecule type" value="Genomic_DNA"/>
</dbReference>
<name>A0ABN8AKD5_9PROT</name>
<reference evidence="1 2" key="1">
    <citation type="submission" date="2021-10" db="EMBL/GenBank/DDBJ databases">
        <authorList>
            <person name="Koch H."/>
        </authorList>
    </citation>
    <scope>NUCLEOTIDE SEQUENCE [LARGE SCALE GENOMIC DNA]</scope>
    <source>
        <strain evidence="1">6680</strain>
    </source>
</reference>
<organism evidence="1 2">
    <name type="scientific">Candidatus Nitrotoga arctica</name>
    <dbReference type="NCBI Taxonomy" id="453162"/>
    <lineage>
        <taxon>Bacteria</taxon>
        <taxon>Pseudomonadati</taxon>
        <taxon>Pseudomonadota</taxon>
        <taxon>Betaproteobacteria</taxon>
        <taxon>Nitrosomonadales</taxon>
        <taxon>Gallionellaceae</taxon>
        <taxon>Candidatus Nitrotoga</taxon>
    </lineage>
</organism>
<sequence>MWKFSSAWAISPYRGRPLLLSGYTHTAVIATTTLVNMSLLPQDSFMDSLRDPTVRDLAWVIGSPGLLDETWAAYAGRVVEDEWCRAQLKTCVQWLAGLDHDPHSLHDFIAQRPTRRLGQYFESLIAFWLAHIPDTQIFATNLQVQNAQRTLGEYDFLFRDADGNTCHWETAVKFYLQAEPLSEQHAFIGLAVRDRLDIKLDRVFQHQLELGHTPAGRAALPQGVALKKTQAFIKGYLFYPVIQVGKSFIPITPIPGVSVNHLSGWWIRHPVGVLPQATPDSYWTILPRLRFLAPVRLDAGASVMQHTEIGAALDAHFAVSDESVQVIELQRNMDNSWREATRGFVMCSKWPVINT</sequence>
<proteinExistence type="predicted"/>